<dbReference type="SUPFAM" id="SSF141868">
    <property type="entry name" value="EAL domain-like"/>
    <property type="match status" value="1"/>
</dbReference>
<comment type="caution">
    <text evidence="5">The sequence shown here is derived from an EMBL/GenBank/DDBJ whole genome shotgun (WGS) entry which is preliminary data.</text>
</comment>
<dbReference type="Gene3D" id="3.10.580.10">
    <property type="entry name" value="CBS-domain"/>
    <property type="match status" value="1"/>
</dbReference>
<evidence type="ECO:0000259" key="4">
    <source>
        <dbReference type="PROSITE" id="PS51371"/>
    </source>
</evidence>
<proteinExistence type="predicted"/>
<dbReference type="Pfam" id="PF00563">
    <property type="entry name" value="EAL"/>
    <property type="match status" value="1"/>
</dbReference>
<dbReference type="InterPro" id="IPR001633">
    <property type="entry name" value="EAL_dom"/>
</dbReference>
<keyword evidence="6" id="KW-1185">Reference proteome</keyword>
<dbReference type="Pfam" id="PF00571">
    <property type="entry name" value="CBS"/>
    <property type="match status" value="1"/>
</dbReference>
<dbReference type="EMBL" id="JBHLZN010000002">
    <property type="protein sequence ID" value="MFB9886487.1"/>
    <property type="molecule type" value="Genomic_DNA"/>
</dbReference>
<protein>
    <submittedName>
        <fullName evidence="5">GGDEF domain-containing protein</fullName>
    </submittedName>
</protein>
<dbReference type="NCBIfam" id="TIGR00254">
    <property type="entry name" value="GGDEF"/>
    <property type="match status" value="1"/>
</dbReference>
<dbReference type="RefSeq" id="WP_035460555.1">
    <property type="nucleotide sequence ID" value="NZ_JBHLZN010000002.1"/>
</dbReference>
<feature type="domain" description="EAL" evidence="2">
    <location>
        <begin position="1"/>
        <end position="251"/>
    </location>
</feature>
<dbReference type="InterPro" id="IPR000644">
    <property type="entry name" value="CBS_dom"/>
</dbReference>
<dbReference type="InterPro" id="IPR046342">
    <property type="entry name" value="CBS_dom_sf"/>
</dbReference>
<dbReference type="PANTHER" id="PTHR33121:SF76">
    <property type="entry name" value="SIGNALING PROTEIN"/>
    <property type="match status" value="1"/>
</dbReference>
<dbReference type="Pfam" id="PF00990">
    <property type="entry name" value="GGDEF"/>
    <property type="match status" value="1"/>
</dbReference>
<dbReference type="CDD" id="cd04598">
    <property type="entry name" value="CBS_pair_GGDEF_EAL"/>
    <property type="match status" value="1"/>
</dbReference>
<dbReference type="SUPFAM" id="SSF54631">
    <property type="entry name" value="CBS-domain pair"/>
    <property type="match status" value="1"/>
</dbReference>
<dbReference type="CDD" id="cd01948">
    <property type="entry name" value="EAL"/>
    <property type="match status" value="1"/>
</dbReference>
<gene>
    <name evidence="5" type="ORF">ACFFLH_08700</name>
</gene>
<evidence type="ECO:0000256" key="1">
    <source>
        <dbReference type="PROSITE-ProRule" id="PRU00703"/>
    </source>
</evidence>
<dbReference type="InterPro" id="IPR035919">
    <property type="entry name" value="EAL_sf"/>
</dbReference>
<reference evidence="5 6" key="1">
    <citation type="submission" date="2024-09" db="EMBL/GenBank/DDBJ databases">
        <authorList>
            <person name="Sun Q."/>
            <person name="Mori K."/>
        </authorList>
    </citation>
    <scope>NUCLEOTIDE SEQUENCE [LARGE SCALE GENOMIC DNA]</scope>
    <source>
        <strain evidence="5 6">ATCC 51285</strain>
    </source>
</reference>
<evidence type="ECO:0000313" key="5">
    <source>
        <dbReference type="EMBL" id="MFB9886487.1"/>
    </source>
</evidence>
<organism evidence="5 6">
    <name type="scientific">Balneatrix alpica</name>
    <dbReference type="NCBI Taxonomy" id="75684"/>
    <lineage>
        <taxon>Bacteria</taxon>
        <taxon>Pseudomonadati</taxon>
        <taxon>Pseudomonadota</taxon>
        <taxon>Gammaproteobacteria</taxon>
        <taxon>Oceanospirillales</taxon>
        <taxon>Balneatrichaceae</taxon>
        <taxon>Balneatrix</taxon>
    </lineage>
</organism>
<dbReference type="Gene3D" id="3.30.70.270">
    <property type="match status" value="1"/>
</dbReference>
<dbReference type="InterPro" id="IPR050706">
    <property type="entry name" value="Cyclic-di-GMP_PDE-like"/>
</dbReference>
<keyword evidence="1" id="KW-0129">CBS domain</keyword>
<dbReference type="SUPFAM" id="SSF55073">
    <property type="entry name" value="Nucleotide cyclase"/>
    <property type="match status" value="1"/>
</dbReference>
<dbReference type="SMART" id="SM00267">
    <property type="entry name" value="GGDEF"/>
    <property type="match status" value="1"/>
</dbReference>
<dbReference type="PROSITE" id="PS50887">
    <property type="entry name" value="GGDEF"/>
    <property type="match status" value="1"/>
</dbReference>
<evidence type="ECO:0000313" key="6">
    <source>
        <dbReference type="Proteomes" id="UP001589628"/>
    </source>
</evidence>
<feature type="domain" description="GGDEF" evidence="3">
    <location>
        <begin position="425"/>
        <end position="576"/>
    </location>
</feature>
<dbReference type="InterPro" id="IPR029787">
    <property type="entry name" value="Nucleotide_cyclase"/>
</dbReference>
<evidence type="ECO:0000259" key="3">
    <source>
        <dbReference type="PROSITE" id="PS50887"/>
    </source>
</evidence>
<dbReference type="PANTHER" id="PTHR33121">
    <property type="entry name" value="CYCLIC DI-GMP PHOSPHODIESTERASE PDEF"/>
    <property type="match status" value="1"/>
</dbReference>
<accession>A0ABV5ZB44</accession>
<sequence length="587" mass="65911">MNDWALELDQLLRSQALRPHLQPIVDLRRGEVYGYEALIRGPQGSELEYPDRLFAVARSSGRLRELELCARHLAIEHFATLQLAGRLFLNVTTQALLSPDYPKGTTLELLAKVGMSPDQVVIELSEQQPYEDFAQTRQAVEHYRQMGFRIALDDLGSGYSGLRLWSEVAPDYVKVDKHFIHELDRNPVKREFVRSIMSIGQGVGSRLIAEGIETPEELRTLQDMGMSLGQGYLLGRPLPLPGLAVEPRWLKREGQQYRLGQTTETAASLVRTLEPLTPEQRTGEVVALFQQDASLSVLPVVQDGRPLGMVRRAALLESFSTQYGRALLENKPISRCMEPQPLCIDSQLPLDQVSQLVTEAAATELADAFIITHQDFYLGLGSVRDLLRRMTELQVQSARYANPLTQLPGSVPLNREMDTLLHSASPFWVAYFDLNHFKPFNDHYGYSRGDQVIQLLGELLRRHASNQDNLVGHIGGDDFIVIFQSPDWQQRCERILQEFDGQIASLYDPQDLQQGGIKGHNREGHTDFFPLLGLAIGVVQPDPSRCANHNDIAALAAQAKHEAKQQPGSFLYIAQPQRPPSYRLNCA</sequence>
<feature type="domain" description="CBS" evidence="4">
    <location>
        <begin position="269"/>
        <end position="327"/>
    </location>
</feature>
<dbReference type="Proteomes" id="UP001589628">
    <property type="component" value="Unassembled WGS sequence"/>
</dbReference>
<dbReference type="CDD" id="cd01949">
    <property type="entry name" value="GGDEF"/>
    <property type="match status" value="1"/>
</dbReference>
<dbReference type="Gene3D" id="3.20.20.450">
    <property type="entry name" value="EAL domain"/>
    <property type="match status" value="1"/>
</dbReference>
<dbReference type="InterPro" id="IPR000160">
    <property type="entry name" value="GGDEF_dom"/>
</dbReference>
<dbReference type="InterPro" id="IPR043128">
    <property type="entry name" value="Rev_trsase/Diguanyl_cyclase"/>
</dbReference>
<dbReference type="PROSITE" id="PS51371">
    <property type="entry name" value="CBS"/>
    <property type="match status" value="1"/>
</dbReference>
<evidence type="ECO:0000259" key="2">
    <source>
        <dbReference type="PROSITE" id="PS50883"/>
    </source>
</evidence>
<dbReference type="SMART" id="SM00052">
    <property type="entry name" value="EAL"/>
    <property type="match status" value="1"/>
</dbReference>
<name>A0ABV5ZB44_9GAMM</name>
<dbReference type="PROSITE" id="PS50883">
    <property type="entry name" value="EAL"/>
    <property type="match status" value="1"/>
</dbReference>